<feature type="compositionally biased region" description="Acidic residues" evidence="7">
    <location>
        <begin position="132"/>
        <end position="147"/>
    </location>
</feature>
<feature type="domain" description="Histone-binding protein RBBP4-like N-terminal" evidence="8">
    <location>
        <begin position="57"/>
        <end position="124"/>
    </location>
</feature>
<dbReference type="PROSITE" id="PS50082">
    <property type="entry name" value="WD_REPEATS_2"/>
    <property type="match status" value="3"/>
</dbReference>
<evidence type="ECO:0000256" key="1">
    <source>
        <dbReference type="ARBA" id="ARBA00004123"/>
    </source>
</evidence>
<evidence type="ECO:0000256" key="3">
    <source>
        <dbReference type="ARBA" id="ARBA00022737"/>
    </source>
</evidence>
<dbReference type="InterPro" id="IPR022052">
    <property type="entry name" value="Histone-bd_RBBP4-like_N"/>
</dbReference>
<organism evidence="9 10">
    <name type="scientific">Cynoglossus semilaevis</name>
    <name type="common">Tongue sole</name>
    <dbReference type="NCBI Taxonomy" id="244447"/>
    <lineage>
        <taxon>Eukaryota</taxon>
        <taxon>Metazoa</taxon>
        <taxon>Chordata</taxon>
        <taxon>Craniata</taxon>
        <taxon>Vertebrata</taxon>
        <taxon>Euteleostomi</taxon>
        <taxon>Actinopterygii</taxon>
        <taxon>Neopterygii</taxon>
        <taxon>Teleostei</taxon>
        <taxon>Neoteleostei</taxon>
        <taxon>Acanthomorphata</taxon>
        <taxon>Carangaria</taxon>
        <taxon>Pleuronectiformes</taxon>
        <taxon>Pleuronectoidei</taxon>
        <taxon>Cynoglossidae</taxon>
        <taxon>Cynoglossinae</taxon>
        <taxon>Cynoglossus</taxon>
    </lineage>
</organism>
<evidence type="ECO:0000256" key="6">
    <source>
        <dbReference type="PROSITE-ProRule" id="PRU00221"/>
    </source>
</evidence>
<dbReference type="PRINTS" id="PR00320">
    <property type="entry name" value="GPROTEINBRPT"/>
</dbReference>
<keyword evidence="4" id="KW-0539">Nucleus</keyword>
<feature type="repeat" description="WD" evidence="6">
    <location>
        <begin position="269"/>
        <end position="311"/>
    </location>
</feature>
<evidence type="ECO:0000313" key="10">
    <source>
        <dbReference type="Proteomes" id="UP000265120"/>
    </source>
</evidence>
<dbReference type="OMA" id="NVFAASW"/>
<sequence length="453" mass="50541">MSAPDDDTFAEEGDEMEEMDEVGSEDDEEAEMGEEGEDTEAQKKVYVPGIEPLPPGEELEMDRSAYRMYHECQTGAPCLSFDIVRDRNGDGREQFPLSMLLCAGTQADTAMSNRLLVMLMHNLHGTEKDEEKESSDDDSDEDEEEDEDKKPRMEMTMLPHYGAMNRVRVTQRGEQSLAAVWSEKGQVEIFDLRPQLDAVHNSAAMAAFMRQQKEATPLFSFSGHMGEGFAIDWSPTVPGRLVSGDCKKNIHVWEPQEGGTSWKIDQRPFSSHSKSVEDVQWSPNEATVFASCSVDQSIRIWDIRAPPTSMISTDGAHSSDINVISWNQTEPFLLSGGDDGLLKVWDLRQFKTGRPVANFKQHSAPITSVEWNPMDSSVFAASGADDVVSQWDLSVESCDVGARVEEMKDLPPQLLFLHQGQSEVKEIHWHPQLPGVMVSTALSGFNVFRTISV</sequence>
<dbReference type="InterPro" id="IPR051972">
    <property type="entry name" value="Glutamate-rich_WD_repeat"/>
</dbReference>
<feature type="compositionally biased region" description="Acidic residues" evidence="7">
    <location>
        <begin position="1"/>
        <end position="39"/>
    </location>
</feature>
<dbReference type="PROSITE" id="PS50294">
    <property type="entry name" value="WD_REPEATS_REGION"/>
    <property type="match status" value="3"/>
</dbReference>
<feature type="region of interest" description="Disordered" evidence="7">
    <location>
        <begin position="126"/>
        <end position="154"/>
    </location>
</feature>
<name>A0A3P8WSJ0_CYNSE</name>
<reference evidence="9" key="3">
    <citation type="submission" date="2025-09" db="UniProtKB">
        <authorList>
            <consortium name="Ensembl"/>
        </authorList>
    </citation>
    <scope>IDENTIFICATION</scope>
</reference>
<evidence type="ECO:0000256" key="2">
    <source>
        <dbReference type="ARBA" id="ARBA00022574"/>
    </source>
</evidence>
<dbReference type="InterPro" id="IPR036322">
    <property type="entry name" value="WD40_repeat_dom_sf"/>
</dbReference>
<feature type="repeat" description="WD" evidence="6">
    <location>
        <begin position="314"/>
        <end position="348"/>
    </location>
</feature>
<reference evidence="9 10" key="1">
    <citation type="journal article" date="2014" name="Nat. Genet.">
        <title>Whole-genome sequence of a flatfish provides insights into ZW sex chromosome evolution and adaptation to a benthic lifestyle.</title>
        <authorList>
            <person name="Chen S."/>
            <person name="Zhang G."/>
            <person name="Shao C."/>
            <person name="Huang Q."/>
            <person name="Liu G."/>
            <person name="Zhang P."/>
            <person name="Song W."/>
            <person name="An N."/>
            <person name="Chalopin D."/>
            <person name="Volff J.N."/>
            <person name="Hong Y."/>
            <person name="Li Q."/>
            <person name="Sha Z."/>
            <person name="Zhou H."/>
            <person name="Xie M."/>
            <person name="Yu Q."/>
            <person name="Liu Y."/>
            <person name="Xiang H."/>
            <person name="Wang N."/>
            <person name="Wu K."/>
            <person name="Yang C."/>
            <person name="Zhou Q."/>
            <person name="Liao X."/>
            <person name="Yang L."/>
            <person name="Hu Q."/>
            <person name="Zhang J."/>
            <person name="Meng L."/>
            <person name="Jin L."/>
            <person name="Tian Y."/>
            <person name="Lian J."/>
            <person name="Yang J."/>
            <person name="Miao G."/>
            <person name="Liu S."/>
            <person name="Liang Z."/>
            <person name="Yan F."/>
            <person name="Li Y."/>
            <person name="Sun B."/>
            <person name="Zhang H."/>
            <person name="Zhang J."/>
            <person name="Zhu Y."/>
            <person name="Du M."/>
            <person name="Zhao Y."/>
            <person name="Schartl M."/>
            <person name="Tang Q."/>
            <person name="Wang J."/>
        </authorList>
    </citation>
    <scope>NUCLEOTIDE SEQUENCE</scope>
</reference>
<feature type="repeat" description="WD" evidence="6">
    <location>
        <begin position="359"/>
        <end position="394"/>
    </location>
</feature>
<dbReference type="RefSeq" id="XP_008320870.1">
    <property type="nucleotide sequence ID" value="XM_008322648.3"/>
</dbReference>
<evidence type="ECO:0000256" key="5">
    <source>
        <dbReference type="ARBA" id="ARBA00040876"/>
    </source>
</evidence>
<dbReference type="InterPro" id="IPR019775">
    <property type="entry name" value="WD40_repeat_CS"/>
</dbReference>
<keyword evidence="3" id="KW-0677">Repeat</keyword>
<evidence type="ECO:0000256" key="7">
    <source>
        <dbReference type="SAM" id="MobiDB-lite"/>
    </source>
</evidence>
<dbReference type="SUPFAM" id="SSF50978">
    <property type="entry name" value="WD40 repeat-like"/>
    <property type="match status" value="1"/>
</dbReference>
<dbReference type="PANTHER" id="PTHR45903:SF1">
    <property type="entry name" value="GLUTAMATE-RICH WD REPEAT-CONTAINING PROTEIN 1"/>
    <property type="match status" value="1"/>
</dbReference>
<protein>
    <recommendedName>
        <fullName evidence="5">Glutamate-rich WD repeat-containing protein 1</fullName>
    </recommendedName>
</protein>
<evidence type="ECO:0000256" key="4">
    <source>
        <dbReference type="ARBA" id="ARBA00023242"/>
    </source>
</evidence>
<dbReference type="InterPro" id="IPR001680">
    <property type="entry name" value="WD40_rpt"/>
</dbReference>
<dbReference type="AlphaFoldDB" id="A0A3P8WSJ0"/>
<dbReference type="Pfam" id="PF00400">
    <property type="entry name" value="WD40"/>
    <property type="match status" value="3"/>
</dbReference>
<dbReference type="OrthoDB" id="2161379at2759"/>
<dbReference type="Proteomes" id="UP000265120">
    <property type="component" value="Chromosome 13"/>
</dbReference>
<dbReference type="KEGG" id="csem:103387848"/>
<dbReference type="SMART" id="SM00320">
    <property type="entry name" value="WD40"/>
    <property type="match status" value="5"/>
</dbReference>
<reference evidence="9" key="2">
    <citation type="submission" date="2025-08" db="UniProtKB">
        <authorList>
            <consortium name="Ensembl"/>
        </authorList>
    </citation>
    <scope>IDENTIFICATION</scope>
</reference>
<dbReference type="GO" id="GO:0005730">
    <property type="term" value="C:nucleolus"/>
    <property type="evidence" value="ECO:0007669"/>
    <property type="project" value="TreeGrafter"/>
</dbReference>
<dbReference type="STRING" id="244447.ENSCSEP00000029467"/>
<dbReference type="Pfam" id="PF12265">
    <property type="entry name" value="CAF1C_H4-bd"/>
    <property type="match status" value="1"/>
</dbReference>
<dbReference type="InterPro" id="IPR020472">
    <property type="entry name" value="WD40_PAC1"/>
</dbReference>
<keyword evidence="10" id="KW-1185">Reference proteome</keyword>
<feature type="region of interest" description="Disordered" evidence="7">
    <location>
        <begin position="1"/>
        <end position="57"/>
    </location>
</feature>
<dbReference type="InParanoid" id="A0A3P8WSJ0"/>
<evidence type="ECO:0000259" key="8">
    <source>
        <dbReference type="Pfam" id="PF12265"/>
    </source>
</evidence>
<dbReference type="GO" id="GO:0042254">
    <property type="term" value="P:ribosome biogenesis"/>
    <property type="evidence" value="ECO:0007669"/>
    <property type="project" value="TreeGrafter"/>
</dbReference>
<dbReference type="Gene3D" id="2.130.10.10">
    <property type="entry name" value="YVTN repeat-like/Quinoprotein amine dehydrogenase"/>
    <property type="match status" value="1"/>
</dbReference>
<proteinExistence type="predicted"/>
<dbReference type="CTD" id="83743"/>
<keyword evidence="2 6" id="KW-0853">WD repeat</keyword>
<dbReference type="GeneTree" id="ENSGT00550000075124"/>
<dbReference type="PANTHER" id="PTHR45903">
    <property type="entry name" value="GLUTAMATE-RICH WD REPEAT-CONTAINING PROTEIN 1"/>
    <property type="match status" value="1"/>
</dbReference>
<dbReference type="GeneID" id="103387848"/>
<dbReference type="InterPro" id="IPR015943">
    <property type="entry name" value="WD40/YVTN_repeat-like_dom_sf"/>
</dbReference>
<comment type="subcellular location">
    <subcellularLocation>
        <location evidence="1">Nucleus</location>
    </subcellularLocation>
</comment>
<accession>A0A3P8WSJ0</accession>
<dbReference type="PROSITE" id="PS00678">
    <property type="entry name" value="WD_REPEATS_1"/>
    <property type="match status" value="1"/>
</dbReference>
<evidence type="ECO:0000313" key="9">
    <source>
        <dbReference type="Ensembl" id="ENSCSEP00000029467.1"/>
    </source>
</evidence>
<dbReference type="Ensembl" id="ENSCSET00000029868.1">
    <property type="protein sequence ID" value="ENSCSEP00000029467.1"/>
    <property type="gene ID" value="ENSCSEG00000018851.1"/>
</dbReference>